<evidence type="ECO:0000256" key="3">
    <source>
        <dbReference type="ARBA" id="ARBA00023295"/>
    </source>
</evidence>
<dbReference type="PANTHER" id="PTHR34135">
    <property type="entry name" value="LYSOZYME"/>
    <property type="match status" value="1"/>
</dbReference>
<dbReference type="PROSITE" id="PS51904">
    <property type="entry name" value="GLYCOSYL_HYDROL_F25_2"/>
    <property type="match status" value="1"/>
</dbReference>
<sequence>MVKRRRRRSKRMRNNNRIWWWVTAAFVALVVILVIDLKPWRKQHAAVNDQWPYYDMTKGTYTKDFDGLDISRHQGKIHWDELVEENQQLRFVYIKATEGSSLVDPFYKRNFKAAKERGLLVGSYHFLTNRTSMERQVDNFLSNIDLNQQDLLLLVDIEKDGTRNWKRDIIQKNLAEFIRLVKERTGHSPMIYTNESYYHLNLYPEFNHYRLFIANYNLPPKLPDAKYDIWQSSKKGRVRGIWTYVDIDQLREGVSVDDFKMPK</sequence>
<evidence type="ECO:0000256" key="1">
    <source>
        <dbReference type="ARBA" id="ARBA00010646"/>
    </source>
</evidence>
<dbReference type="Proteomes" id="UP000682005">
    <property type="component" value="Chromosome 2"/>
</dbReference>
<dbReference type="SMART" id="SM00641">
    <property type="entry name" value="Glyco_25"/>
    <property type="match status" value="1"/>
</dbReference>
<dbReference type="GO" id="GO:0003796">
    <property type="term" value="F:lysozyme activity"/>
    <property type="evidence" value="ECO:0007669"/>
    <property type="project" value="InterPro"/>
</dbReference>
<dbReference type="EMBL" id="CP012075">
    <property type="protein sequence ID" value="AKU70673.1"/>
    <property type="molecule type" value="Genomic_DNA"/>
</dbReference>
<dbReference type="PANTHER" id="PTHR34135:SF2">
    <property type="entry name" value="LYSOZYME"/>
    <property type="match status" value="1"/>
</dbReference>
<reference evidence="5 7" key="1">
    <citation type="submission" date="2015-07" db="EMBL/GenBank/DDBJ databases">
        <authorList>
            <person name="Noorani M."/>
        </authorList>
    </citation>
    <scope>NUCLEOTIDE SEQUENCE [LARGE SCALE GENOMIC DNA]</scope>
    <source>
        <strain evidence="5 7">W1435</strain>
    </source>
</reference>
<evidence type="ECO:0000313" key="7">
    <source>
        <dbReference type="Proteomes" id="UP000060345"/>
    </source>
</evidence>
<dbReference type="SUPFAM" id="SSF51445">
    <property type="entry name" value="(Trans)glycosidases"/>
    <property type="match status" value="1"/>
</dbReference>
<dbReference type="InterPro" id="IPR018077">
    <property type="entry name" value="Glyco_hydro_fam25_subgr"/>
</dbReference>
<dbReference type="GO" id="GO:0016052">
    <property type="term" value="P:carbohydrate catabolic process"/>
    <property type="evidence" value="ECO:0007669"/>
    <property type="project" value="TreeGrafter"/>
</dbReference>
<dbReference type="InterPro" id="IPR002053">
    <property type="entry name" value="Glyco_hydro_25"/>
</dbReference>
<dbReference type="eggNOG" id="COG3757">
    <property type="taxonomic scope" value="Bacteria"/>
</dbReference>
<keyword evidence="4" id="KW-0472">Membrane</keyword>
<protein>
    <submittedName>
        <fullName evidence="6">Glycoside hydrolase family 25 protein</fullName>
    </submittedName>
    <submittedName>
        <fullName evidence="5">Glycosyl hydrolase family 25</fullName>
    </submittedName>
</protein>
<organism evidence="5 7">
    <name type="scientific">Prevotella fusca JCM 17724</name>
    <dbReference type="NCBI Taxonomy" id="1236517"/>
    <lineage>
        <taxon>Bacteria</taxon>
        <taxon>Pseudomonadati</taxon>
        <taxon>Bacteroidota</taxon>
        <taxon>Bacteroidia</taxon>
        <taxon>Bacteroidales</taxon>
        <taxon>Prevotellaceae</taxon>
        <taxon>Prevotella</taxon>
    </lineage>
</organism>
<proteinExistence type="inferred from homology"/>
<dbReference type="InterPro" id="IPR017853">
    <property type="entry name" value="GH"/>
</dbReference>
<dbReference type="OrthoDB" id="9798192at2"/>
<evidence type="ECO:0000313" key="5">
    <source>
        <dbReference type="EMBL" id="AKU70673.1"/>
    </source>
</evidence>
<keyword evidence="8" id="KW-1185">Reference proteome</keyword>
<dbReference type="Gene3D" id="3.20.20.80">
    <property type="entry name" value="Glycosidases"/>
    <property type="match status" value="1"/>
</dbReference>
<reference evidence="6 8" key="2">
    <citation type="submission" date="2021-03" db="EMBL/GenBank/DDBJ databases">
        <title>Human Oral Microbial Genomes.</title>
        <authorList>
            <person name="Johnston C.D."/>
            <person name="Chen T."/>
            <person name="Dewhirst F.E."/>
        </authorList>
    </citation>
    <scope>NUCLEOTIDE SEQUENCE [LARGE SCALE GENOMIC DNA]</scope>
    <source>
        <strain evidence="6 8">W1435</strain>
    </source>
</reference>
<evidence type="ECO:0000313" key="8">
    <source>
        <dbReference type="Proteomes" id="UP000682005"/>
    </source>
</evidence>
<keyword evidence="3" id="KW-0326">Glycosidase</keyword>
<accession>A0A0K1NP60</accession>
<evidence type="ECO:0000313" key="6">
    <source>
        <dbReference type="EMBL" id="QUB85571.1"/>
    </source>
</evidence>
<keyword evidence="4" id="KW-1133">Transmembrane helix</keyword>
<dbReference type="AlphaFoldDB" id="A0A0K1NP60"/>
<gene>
    <name evidence="5" type="ORF">ADJ77_08940</name>
    <name evidence="6" type="ORF">J5A51_04780</name>
</gene>
<dbReference type="Pfam" id="PF01183">
    <property type="entry name" value="Glyco_hydro_25"/>
    <property type="match status" value="1"/>
</dbReference>
<name>A0A0K1NP60_9BACT</name>
<dbReference type="GO" id="GO:0016998">
    <property type="term" value="P:cell wall macromolecule catabolic process"/>
    <property type="evidence" value="ECO:0007669"/>
    <property type="project" value="InterPro"/>
</dbReference>
<dbReference type="EMBL" id="CP072369">
    <property type="protein sequence ID" value="QUB85571.1"/>
    <property type="molecule type" value="Genomic_DNA"/>
</dbReference>
<dbReference type="CDD" id="cd00599">
    <property type="entry name" value="GH25_muramidase"/>
    <property type="match status" value="1"/>
</dbReference>
<keyword evidence="4" id="KW-0812">Transmembrane</keyword>
<dbReference type="RefSeq" id="WP_025079059.1">
    <property type="nucleotide sequence ID" value="NZ_BAKO01000038.1"/>
</dbReference>
<dbReference type="GO" id="GO:0009253">
    <property type="term" value="P:peptidoglycan catabolic process"/>
    <property type="evidence" value="ECO:0007669"/>
    <property type="project" value="InterPro"/>
</dbReference>
<feature type="transmembrane region" description="Helical" evidence="4">
    <location>
        <begin position="18"/>
        <end position="35"/>
    </location>
</feature>
<evidence type="ECO:0000256" key="4">
    <source>
        <dbReference type="SAM" id="Phobius"/>
    </source>
</evidence>
<evidence type="ECO:0000256" key="2">
    <source>
        <dbReference type="ARBA" id="ARBA00022801"/>
    </source>
</evidence>
<dbReference type="KEGG" id="pfus:ADJ77_08940"/>
<dbReference type="Proteomes" id="UP000060345">
    <property type="component" value="Chromosome 2"/>
</dbReference>
<keyword evidence="2 5" id="KW-0378">Hydrolase</keyword>
<comment type="similarity">
    <text evidence="1">Belongs to the glycosyl hydrolase 25 family.</text>
</comment>